<dbReference type="RefSeq" id="WP_194700808.1">
    <property type="nucleotide sequence ID" value="NZ_JADKNH010000003.1"/>
</dbReference>
<dbReference type="NCBIfam" id="TIGR03168">
    <property type="entry name" value="1-PFK"/>
    <property type="match status" value="1"/>
</dbReference>
<comment type="function">
    <text evidence="8">Catalyzes the ATP-dependent phosphorylation of fructose-l-phosphate to fructose-l,6-bisphosphate.</text>
</comment>
<keyword evidence="2 7" id="KW-0808">Transferase</keyword>
<dbReference type="InterPro" id="IPR011611">
    <property type="entry name" value="PfkB_dom"/>
</dbReference>
<keyword evidence="11" id="KW-1185">Reference proteome</keyword>
<dbReference type="NCBIfam" id="TIGR03828">
    <property type="entry name" value="pfkB"/>
    <property type="match status" value="1"/>
</dbReference>
<dbReference type="PROSITE" id="PS00584">
    <property type="entry name" value="PFKB_KINASES_2"/>
    <property type="match status" value="1"/>
</dbReference>
<dbReference type="PANTHER" id="PTHR46566">
    <property type="entry name" value="1-PHOSPHOFRUCTOKINASE-RELATED"/>
    <property type="match status" value="1"/>
</dbReference>
<dbReference type="EC" id="2.7.1.144" evidence="7"/>
<dbReference type="Gene3D" id="3.40.1190.20">
    <property type="match status" value="1"/>
</dbReference>
<proteinExistence type="inferred from homology"/>
<dbReference type="SUPFAM" id="SSF53613">
    <property type="entry name" value="Ribokinase-like"/>
    <property type="match status" value="1"/>
</dbReference>
<evidence type="ECO:0000256" key="8">
    <source>
        <dbReference type="RuleBase" id="RU369061"/>
    </source>
</evidence>
<evidence type="ECO:0000256" key="6">
    <source>
        <dbReference type="ARBA" id="ARBA00047745"/>
    </source>
</evidence>
<dbReference type="EMBL" id="JADKNH010000003">
    <property type="protein sequence ID" value="MBF4692565.1"/>
    <property type="molecule type" value="Genomic_DNA"/>
</dbReference>
<keyword evidence="3 7" id="KW-0547">Nucleotide-binding</keyword>
<comment type="similarity">
    <text evidence="1">Belongs to the carbohydrate kinase pfkB family.</text>
</comment>
<gene>
    <name evidence="10" type="primary">pfkB</name>
    <name evidence="10" type="ORF">ISU02_05520</name>
</gene>
<dbReference type="InterPro" id="IPR017583">
    <property type="entry name" value="Tagatose/fructose_Pkinase"/>
</dbReference>
<dbReference type="InterPro" id="IPR022463">
    <property type="entry name" value="1-PFruKinase"/>
</dbReference>
<dbReference type="InterPro" id="IPR002173">
    <property type="entry name" value="Carboh/pur_kinase_PfkB_CS"/>
</dbReference>
<evidence type="ECO:0000256" key="5">
    <source>
        <dbReference type="ARBA" id="ARBA00022840"/>
    </source>
</evidence>
<evidence type="ECO:0000256" key="4">
    <source>
        <dbReference type="ARBA" id="ARBA00022777"/>
    </source>
</evidence>
<comment type="catalytic activity">
    <reaction evidence="7">
        <text>D-tagatofuranose 6-phosphate + ATP = D-tagatofuranose 1,6-bisphosphate + ADP + H(+)</text>
        <dbReference type="Rhea" id="RHEA:12420"/>
        <dbReference type="ChEBI" id="CHEBI:15378"/>
        <dbReference type="ChEBI" id="CHEBI:30616"/>
        <dbReference type="ChEBI" id="CHEBI:58694"/>
        <dbReference type="ChEBI" id="CHEBI:58695"/>
        <dbReference type="ChEBI" id="CHEBI:456216"/>
        <dbReference type="EC" id="2.7.1.144"/>
    </reaction>
</comment>
<evidence type="ECO:0000313" key="10">
    <source>
        <dbReference type="EMBL" id="MBF4692565.1"/>
    </source>
</evidence>
<comment type="caution">
    <text evidence="10">The sequence shown here is derived from an EMBL/GenBank/DDBJ whole genome shotgun (WGS) entry which is preliminary data.</text>
</comment>
<dbReference type="GO" id="GO:0008662">
    <property type="term" value="F:1-phosphofructokinase activity"/>
    <property type="evidence" value="ECO:0007669"/>
    <property type="project" value="UniProtKB-EC"/>
</dbReference>
<comment type="pathway">
    <text evidence="7">Carbohydrate metabolism; D-tagatose 6-phosphate degradation; D-glyceraldehyde 3-phosphate and glycerone phosphate from D-tagatose 6-phosphate: step 1/2.</text>
</comment>
<evidence type="ECO:0000313" key="11">
    <source>
        <dbReference type="Proteomes" id="UP000614200"/>
    </source>
</evidence>
<dbReference type="Proteomes" id="UP000614200">
    <property type="component" value="Unassembled WGS sequence"/>
</dbReference>
<evidence type="ECO:0000256" key="7">
    <source>
        <dbReference type="PIRNR" id="PIRNR000535"/>
    </source>
</evidence>
<evidence type="ECO:0000256" key="2">
    <source>
        <dbReference type="ARBA" id="ARBA00022679"/>
    </source>
</evidence>
<organism evidence="10 11">
    <name type="scientific">Fusibacter ferrireducens</name>
    <dbReference type="NCBI Taxonomy" id="2785058"/>
    <lineage>
        <taxon>Bacteria</taxon>
        <taxon>Bacillati</taxon>
        <taxon>Bacillota</taxon>
        <taxon>Clostridia</taxon>
        <taxon>Eubacteriales</taxon>
        <taxon>Eubacteriales Family XII. Incertae Sedis</taxon>
        <taxon>Fusibacter</taxon>
    </lineage>
</organism>
<reference evidence="10 11" key="1">
    <citation type="submission" date="2020-11" db="EMBL/GenBank/DDBJ databases">
        <title>Fusibacter basophilias sp. nov.</title>
        <authorList>
            <person name="Qiu D."/>
        </authorList>
    </citation>
    <scope>NUCLEOTIDE SEQUENCE [LARGE SCALE GENOMIC DNA]</scope>
    <source>
        <strain evidence="10 11">Q10-2</strain>
    </source>
</reference>
<dbReference type="PIRSF" id="PIRSF000535">
    <property type="entry name" value="1PFK/6PFK/LacC"/>
    <property type="match status" value="1"/>
</dbReference>
<keyword evidence="7" id="KW-0423">Lactose metabolism</keyword>
<dbReference type="PANTHER" id="PTHR46566:SF1">
    <property type="entry name" value="1-PHOSPHOFRUCTOKINASE"/>
    <property type="match status" value="1"/>
</dbReference>
<keyword evidence="5 7" id="KW-0067">ATP-binding</keyword>
<feature type="domain" description="Carbohydrate kinase PfkB" evidence="9">
    <location>
        <begin position="7"/>
        <end position="291"/>
    </location>
</feature>
<evidence type="ECO:0000256" key="3">
    <source>
        <dbReference type="ARBA" id="ARBA00022741"/>
    </source>
</evidence>
<comment type="similarity">
    <text evidence="7">Belongs to the carbohydrate kinase PfkB family. LacC subfamily.</text>
</comment>
<comment type="catalytic activity">
    <reaction evidence="6 8">
        <text>beta-D-fructose 1-phosphate + ATP = beta-D-fructose 1,6-bisphosphate + ADP + H(+)</text>
        <dbReference type="Rhea" id="RHEA:14213"/>
        <dbReference type="ChEBI" id="CHEBI:15378"/>
        <dbReference type="ChEBI" id="CHEBI:30616"/>
        <dbReference type="ChEBI" id="CHEBI:32966"/>
        <dbReference type="ChEBI" id="CHEBI:138881"/>
        <dbReference type="ChEBI" id="CHEBI:456216"/>
        <dbReference type="EC" id="2.7.1.56"/>
    </reaction>
</comment>
<evidence type="ECO:0000259" key="9">
    <source>
        <dbReference type="Pfam" id="PF00294"/>
    </source>
</evidence>
<dbReference type="PROSITE" id="PS00583">
    <property type="entry name" value="PFKB_KINASES_1"/>
    <property type="match status" value="1"/>
</dbReference>
<sequence>MILTVTLNPAIDRTIEIENLEVDKVNRTLKVRKDIGGKGINVSKTILAMGGDSLATIIVGGPNGDFILKEAQQMGLKTKVILNKGNTRENIKIVDVVNKTYTDINEPGPDADEAVEEEILSFIGSTLSENDFLVLSGSSLKGLSDDIFNKMVEKANQVGAYTMVDVEGEKLRTVIESKPSLIKPNIHELEALFNTSITRIEEVVSYAQKLIEKGLQTVVVSMGEKGLLWIDENTVYLGEALKVDVKSTVGAGDAIVAGLAKSLNEKRNVEETLRVAISAASCVIETEGSKTGNMASLNTYISKVDIVKLV</sequence>
<name>A0ABR9ZRL1_9FIRM</name>
<protein>
    <recommendedName>
        <fullName evidence="7">Tagatose-6-phosphate kinase</fullName>
        <ecNumber evidence="7">2.7.1.144</ecNumber>
    </recommendedName>
</protein>
<keyword evidence="4 8" id="KW-0418">Kinase</keyword>
<accession>A0ABR9ZRL1</accession>
<dbReference type="Pfam" id="PF00294">
    <property type="entry name" value="PfkB"/>
    <property type="match status" value="1"/>
</dbReference>
<evidence type="ECO:0000256" key="1">
    <source>
        <dbReference type="ARBA" id="ARBA00005380"/>
    </source>
</evidence>
<dbReference type="InterPro" id="IPR029056">
    <property type="entry name" value="Ribokinase-like"/>
</dbReference>
<dbReference type="CDD" id="cd01164">
    <property type="entry name" value="FruK_PfkB_like"/>
    <property type="match status" value="1"/>
</dbReference>